<dbReference type="PANTHER" id="PTHR31250:SF30">
    <property type="entry name" value="IQ DOMAIN-CONTAINING PROTEIN IQM5-LIKE"/>
    <property type="match status" value="1"/>
</dbReference>
<dbReference type="Proteomes" id="UP001152561">
    <property type="component" value="Unassembled WGS sequence"/>
</dbReference>
<sequence length="71" mass="7920">MEANQKPTSVGALLIPTTIMQSQMPDSTVILEDLLWKALDFETLKQSSVSFFDIGKTETALSRWTRAKTMA</sequence>
<evidence type="ECO:0000256" key="4">
    <source>
        <dbReference type="ARBA" id="ARBA00023242"/>
    </source>
</evidence>
<dbReference type="InterPro" id="IPR044159">
    <property type="entry name" value="IQM"/>
</dbReference>
<evidence type="ECO:0000256" key="2">
    <source>
        <dbReference type="ARBA" id="ARBA00004496"/>
    </source>
</evidence>
<evidence type="ECO:0000313" key="5">
    <source>
        <dbReference type="EMBL" id="KAJ8553258.1"/>
    </source>
</evidence>
<comment type="subcellular location">
    <subcellularLocation>
        <location evidence="2">Cytoplasm</location>
    </subcellularLocation>
    <subcellularLocation>
        <location evidence="1">Nucleus</location>
    </subcellularLocation>
</comment>
<protein>
    <submittedName>
        <fullName evidence="5">Uncharacterized protein</fullName>
    </submittedName>
</protein>
<dbReference type="PANTHER" id="PTHR31250">
    <property type="entry name" value="IQ DOMAIN-CONTAINING PROTEIN IQM3"/>
    <property type="match status" value="1"/>
</dbReference>
<dbReference type="GO" id="GO:0005737">
    <property type="term" value="C:cytoplasm"/>
    <property type="evidence" value="ECO:0007669"/>
    <property type="project" value="UniProtKB-SubCell"/>
</dbReference>
<comment type="caution">
    <text evidence="5">The sequence shown here is derived from an EMBL/GenBank/DDBJ whole genome shotgun (WGS) entry which is preliminary data.</text>
</comment>
<evidence type="ECO:0000256" key="1">
    <source>
        <dbReference type="ARBA" id="ARBA00004123"/>
    </source>
</evidence>
<name>A0A9Q1M6U5_9SOLA</name>
<reference evidence="6" key="1">
    <citation type="journal article" date="2023" name="Proc. Natl. Acad. Sci. U.S.A.">
        <title>Genomic and structural basis for evolution of tropane alkaloid biosynthesis.</title>
        <authorList>
            <person name="Wanga Y.-J."/>
            <person name="Taina T."/>
            <person name="Yua J.-Y."/>
            <person name="Lia J."/>
            <person name="Xua B."/>
            <person name="Chenc J."/>
            <person name="D'Auriad J.C."/>
            <person name="Huanga J.-P."/>
            <person name="Huanga S.-X."/>
        </authorList>
    </citation>
    <scope>NUCLEOTIDE SEQUENCE [LARGE SCALE GENOMIC DNA]</scope>
    <source>
        <strain evidence="6">cv. KIB-2019</strain>
    </source>
</reference>
<keyword evidence="6" id="KW-1185">Reference proteome</keyword>
<dbReference type="GO" id="GO:0005634">
    <property type="term" value="C:nucleus"/>
    <property type="evidence" value="ECO:0007669"/>
    <property type="project" value="UniProtKB-SubCell"/>
</dbReference>
<accession>A0A9Q1M6U5</accession>
<dbReference type="EMBL" id="JAJAGQ010000009">
    <property type="protein sequence ID" value="KAJ8553258.1"/>
    <property type="molecule type" value="Genomic_DNA"/>
</dbReference>
<keyword evidence="3" id="KW-0963">Cytoplasm</keyword>
<keyword evidence="4" id="KW-0539">Nucleus</keyword>
<gene>
    <name evidence="5" type="ORF">K7X08_023936</name>
</gene>
<organism evidence="5 6">
    <name type="scientific">Anisodus acutangulus</name>
    <dbReference type="NCBI Taxonomy" id="402998"/>
    <lineage>
        <taxon>Eukaryota</taxon>
        <taxon>Viridiplantae</taxon>
        <taxon>Streptophyta</taxon>
        <taxon>Embryophyta</taxon>
        <taxon>Tracheophyta</taxon>
        <taxon>Spermatophyta</taxon>
        <taxon>Magnoliopsida</taxon>
        <taxon>eudicotyledons</taxon>
        <taxon>Gunneridae</taxon>
        <taxon>Pentapetalae</taxon>
        <taxon>asterids</taxon>
        <taxon>lamiids</taxon>
        <taxon>Solanales</taxon>
        <taxon>Solanaceae</taxon>
        <taxon>Solanoideae</taxon>
        <taxon>Hyoscyameae</taxon>
        <taxon>Anisodus</taxon>
    </lineage>
</organism>
<proteinExistence type="predicted"/>
<evidence type="ECO:0000313" key="6">
    <source>
        <dbReference type="Proteomes" id="UP001152561"/>
    </source>
</evidence>
<dbReference type="OrthoDB" id="7344096at2759"/>
<dbReference type="AlphaFoldDB" id="A0A9Q1M6U5"/>
<evidence type="ECO:0000256" key="3">
    <source>
        <dbReference type="ARBA" id="ARBA00022490"/>
    </source>
</evidence>